<sequence>MTSTEAQATFAFLRQLKERATGTRLTIEEMRAAGEQFGALTAEPAGVTYTPADVAGIPGQWIEPADATGEGTLLFLHGGGYMMGSVNSHKWLIGHIAKAVGVRSLAIDYRLAPENPHPAQVEDAVTAYRWLLEAGHDPARLAMAGDSAGGGLTMLTLLRLRADGVPPPAAAVLLSPWVDLEGSGESLKTRADVDLLITAQGSRHAAEAFLPGGGFRDPTVSPLHADLSGLPPIYVQVGDHEVLLDDSTRLDERLRAAGVDVRLDVFPEMQHVFQMSAGNMPEADDAVARIGAWLAPRLAG</sequence>
<proteinExistence type="inferred from homology"/>
<evidence type="ECO:0000313" key="5">
    <source>
        <dbReference type="EMBL" id="MBB5139646.1"/>
    </source>
</evidence>
<feature type="domain" description="Alpha/beta hydrolase fold-3" evidence="4">
    <location>
        <begin position="73"/>
        <end position="274"/>
    </location>
</feature>
<reference evidence="5 6" key="1">
    <citation type="submission" date="2020-08" db="EMBL/GenBank/DDBJ databases">
        <title>Genomic Encyclopedia of Type Strains, Phase IV (KMG-IV): sequencing the most valuable type-strain genomes for metagenomic binning, comparative biology and taxonomic classification.</title>
        <authorList>
            <person name="Goeker M."/>
        </authorList>
    </citation>
    <scope>NUCLEOTIDE SEQUENCE [LARGE SCALE GENOMIC DNA]</scope>
    <source>
        <strain evidence="5 6">DSM 45615</strain>
    </source>
</reference>
<dbReference type="InterPro" id="IPR033140">
    <property type="entry name" value="Lipase_GDXG_put_SER_AS"/>
</dbReference>
<keyword evidence="6" id="KW-1185">Reference proteome</keyword>
<dbReference type="PROSITE" id="PS01173">
    <property type="entry name" value="LIPASE_GDXG_HIS"/>
    <property type="match status" value="1"/>
</dbReference>
<dbReference type="InterPro" id="IPR029058">
    <property type="entry name" value="AB_hydrolase_fold"/>
</dbReference>
<dbReference type="Pfam" id="PF07859">
    <property type="entry name" value="Abhydrolase_3"/>
    <property type="match status" value="1"/>
</dbReference>
<evidence type="ECO:0000259" key="4">
    <source>
        <dbReference type="Pfam" id="PF07859"/>
    </source>
</evidence>
<evidence type="ECO:0000256" key="2">
    <source>
        <dbReference type="ARBA" id="ARBA00022801"/>
    </source>
</evidence>
<comment type="caution">
    <text evidence="5">The sequence shown here is derived from an EMBL/GenBank/DDBJ whole genome shotgun (WGS) entry which is preliminary data.</text>
</comment>
<comment type="similarity">
    <text evidence="1">Belongs to the 'GDXG' lipolytic enzyme family.</text>
</comment>
<dbReference type="InterPro" id="IPR002168">
    <property type="entry name" value="Lipase_GDXG_HIS_AS"/>
</dbReference>
<dbReference type="Proteomes" id="UP000578449">
    <property type="component" value="Unassembled WGS sequence"/>
</dbReference>
<dbReference type="EMBL" id="JACHGN010000031">
    <property type="protein sequence ID" value="MBB5139646.1"/>
    <property type="molecule type" value="Genomic_DNA"/>
</dbReference>
<dbReference type="PANTHER" id="PTHR48081:SF30">
    <property type="entry name" value="ACETYL-HYDROLASE LIPR-RELATED"/>
    <property type="match status" value="1"/>
</dbReference>
<evidence type="ECO:0000256" key="3">
    <source>
        <dbReference type="PROSITE-ProRule" id="PRU10038"/>
    </source>
</evidence>
<dbReference type="PANTHER" id="PTHR48081">
    <property type="entry name" value="AB HYDROLASE SUPERFAMILY PROTEIN C4A8.06C"/>
    <property type="match status" value="1"/>
</dbReference>
<gene>
    <name evidence="5" type="ORF">HNP84_009410</name>
</gene>
<dbReference type="Gene3D" id="3.40.50.1820">
    <property type="entry name" value="alpha/beta hydrolase"/>
    <property type="match status" value="1"/>
</dbReference>
<dbReference type="SUPFAM" id="SSF53474">
    <property type="entry name" value="alpha/beta-Hydrolases"/>
    <property type="match status" value="1"/>
</dbReference>
<keyword evidence="2" id="KW-0378">Hydrolase</keyword>
<accession>A0A840PL53</accession>
<dbReference type="InterPro" id="IPR013094">
    <property type="entry name" value="AB_hydrolase_3"/>
</dbReference>
<evidence type="ECO:0000313" key="6">
    <source>
        <dbReference type="Proteomes" id="UP000578449"/>
    </source>
</evidence>
<organism evidence="5 6">
    <name type="scientific">Thermocatellispora tengchongensis</name>
    <dbReference type="NCBI Taxonomy" id="1073253"/>
    <lineage>
        <taxon>Bacteria</taxon>
        <taxon>Bacillati</taxon>
        <taxon>Actinomycetota</taxon>
        <taxon>Actinomycetes</taxon>
        <taxon>Streptosporangiales</taxon>
        <taxon>Streptosporangiaceae</taxon>
        <taxon>Thermocatellispora</taxon>
    </lineage>
</organism>
<evidence type="ECO:0000256" key="1">
    <source>
        <dbReference type="ARBA" id="ARBA00010515"/>
    </source>
</evidence>
<dbReference type="RefSeq" id="WP_185056464.1">
    <property type="nucleotide sequence ID" value="NZ_BAABIX010000067.1"/>
</dbReference>
<protein>
    <submittedName>
        <fullName evidence="5">Acetyl esterase/lipase</fullName>
    </submittedName>
</protein>
<name>A0A840PL53_9ACTN</name>
<feature type="active site" evidence="3">
    <location>
        <position position="147"/>
    </location>
</feature>
<dbReference type="GO" id="GO:0004806">
    <property type="term" value="F:triacylglycerol lipase activity"/>
    <property type="evidence" value="ECO:0007669"/>
    <property type="project" value="TreeGrafter"/>
</dbReference>
<dbReference type="AlphaFoldDB" id="A0A840PL53"/>
<dbReference type="PROSITE" id="PS01174">
    <property type="entry name" value="LIPASE_GDXG_SER"/>
    <property type="match status" value="1"/>
</dbReference>
<dbReference type="InterPro" id="IPR050300">
    <property type="entry name" value="GDXG_lipolytic_enzyme"/>
</dbReference>